<gene>
    <name evidence="7" type="ORF">SAMN06265374_3920</name>
</gene>
<feature type="transmembrane region" description="Helical" evidence="6">
    <location>
        <begin position="150"/>
        <end position="169"/>
    </location>
</feature>
<proteinExistence type="predicted"/>
<feature type="transmembrane region" description="Helical" evidence="6">
    <location>
        <begin position="384"/>
        <end position="400"/>
    </location>
</feature>
<evidence type="ECO:0000256" key="6">
    <source>
        <dbReference type="SAM" id="Phobius"/>
    </source>
</evidence>
<dbReference type="InterPro" id="IPR050833">
    <property type="entry name" value="Poly_Biosynth_Transport"/>
</dbReference>
<dbReference type="Pfam" id="PF13440">
    <property type="entry name" value="Polysacc_synt_3"/>
    <property type="match status" value="1"/>
</dbReference>
<feature type="transmembrane region" description="Helical" evidence="6">
    <location>
        <begin position="116"/>
        <end position="138"/>
    </location>
</feature>
<organism evidence="7 8">
    <name type="scientific">Roseibium denhamense</name>
    <dbReference type="NCBI Taxonomy" id="76305"/>
    <lineage>
        <taxon>Bacteria</taxon>
        <taxon>Pseudomonadati</taxon>
        <taxon>Pseudomonadota</taxon>
        <taxon>Alphaproteobacteria</taxon>
        <taxon>Hyphomicrobiales</taxon>
        <taxon>Stappiaceae</taxon>
        <taxon>Roseibium</taxon>
    </lineage>
</organism>
<protein>
    <submittedName>
        <fullName evidence="7">Membrane protein involved in the export of O-antigen and teichoic acid</fullName>
    </submittedName>
</protein>
<feature type="transmembrane region" description="Helical" evidence="6">
    <location>
        <begin position="357"/>
        <end position="378"/>
    </location>
</feature>
<evidence type="ECO:0000256" key="2">
    <source>
        <dbReference type="ARBA" id="ARBA00022475"/>
    </source>
</evidence>
<evidence type="ECO:0000256" key="5">
    <source>
        <dbReference type="ARBA" id="ARBA00023136"/>
    </source>
</evidence>
<feature type="transmembrane region" description="Helical" evidence="6">
    <location>
        <begin position="412"/>
        <end position="433"/>
    </location>
</feature>
<comment type="subcellular location">
    <subcellularLocation>
        <location evidence="1">Cell membrane</location>
        <topology evidence="1">Multi-pass membrane protein</topology>
    </subcellularLocation>
</comment>
<keyword evidence="3 6" id="KW-0812">Transmembrane</keyword>
<keyword evidence="8" id="KW-1185">Reference proteome</keyword>
<name>A0ABY1PI84_9HYPH</name>
<feature type="transmembrane region" description="Helical" evidence="6">
    <location>
        <begin position="84"/>
        <end position="104"/>
    </location>
</feature>
<keyword evidence="2" id="KW-1003">Cell membrane</keyword>
<dbReference type="Proteomes" id="UP001157914">
    <property type="component" value="Unassembled WGS sequence"/>
</dbReference>
<evidence type="ECO:0000313" key="7">
    <source>
        <dbReference type="EMBL" id="SMP34941.1"/>
    </source>
</evidence>
<keyword evidence="4 6" id="KW-1133">Transmembrane helix</keyword>
<dbReference type="PANTHER" id="PTHR30250:SF11">
    <property type="entry name" value="O-ANTIGEN TRANSPORTER-RELATED"/>
    <property type="match status" value="1"/>
</dbReference>
<comment type="caution">
    <text evidence="7">The sequence shown here is derived from an EMBL/GenBank/DDBJ whole genome shotgun (WGS) entry which is preliminary data.</text>
</comment>
<evidence type="ECO:0000256" key="3">
    <source>
        <dbReference type="ARBA" id="ARBA00022692"/>
    </source>
</evidence>
<evidence type="ECO:0000313" key="8">
    <source>
        <dbReference type="Proteomes" id="UP001157914"/>
    </source>
</evidence>
<sequence length="506" mass="53349">MHSILSASLFVSAAGSLSLVAGFASSVIIARMLGPEGTGLTAFAFWLAMSGYAIAGLGIPAIVLRYNGRHHANGTPGYNFSKTVYPFFLLPVILFAAGLLLYSFLDPVSGSQTTSLVWLITAFVFLFYAHGHFMISINHSIGRYSQTTKTTALGCLFQLPATALGAYFFGAPGAMVGYLVRQVPLCAGLVTALSNGQWDSTAVTPQMKRYGFNNWLSSLLNIFLRTRVELLFIGVFFSVTEVGYFAVAMAFPSLIAQMSDYLSAGLTPTYGSLKDSEALEKLQLSYERALRGLALLLAPISFGGAAVVPELIPMVFGHEFGPAVLTSVLLIAFTLPQSLSAVPLSIMLAWEQDQRLLVLNCLAAVALVALNLAITPFFGGPGAALIKGGVGLVLFVYLLHHCQVRLGLQSSLGALGAIVASAAMCGFVAYAIVSALGGLAGLAVAIPAGALVYGVMLRLTRAIPADDLDVVSGGLKKIAPAKTHAMLDLFLSYLVVRNQQDAGDTQ</sequence>
<reference evidence="7 8" key="1">
    <citation type="submission" date="2017-05" db="EMBL/GenBank/DDBJ databases">
        <authorList>
            <person name="Varghese N."/>
            <person name="Submissions S."/>
        </authorList>
    </citation>
    <scope>NUCLEOTIDE SEQUENCE [LARGE SCALE GENOMIC DNA]</scope>
    <source>
        <strain evidence="7 8">DSM 15949</strain>
    </source>
</reference>
<feature type="transmembrane region" description="Helical" evidence="6">
    <location>
        <begin position="42"/>
        <end position="64"/>
    </location>
</feature>
<feature type="transmembrane region" description="Helical" evidence="6">
    <location>
        <begin position="230"/>
        <end position="251"/>
    </location>
</feature>
<dbReference type="EMBL" id="FXTT01000006">
    <property type="protein sequence ID" value="SMP34941.1"/>
    <property type="molecule type" value="Genomic_DNA"/>
</dbReference>
<feature type="transmembrane region" description="Helical" evidence="6">
    <location>
        <begin position="439"/>
        <end position="459"/>
    </location>
</feature>
<evidence type="ECO:0000256" key="1">
    <source>
        <dbReference type="ARBA" id="ARBA00004651"/>
    </source>
</evidence>
<dbReference type="RefSeq" id="WP_155190755.1">
    <property type="nucleotide sequence ID" value="NZ_BAAAEA010000002.1"/>
</dbReference>
<feature type="transmembrane region" description="Helical" evidence="6">
    <location>
        <begin position="328"/>
        <end position="350"/>
    </location>
</feature>
<keyword evidence="5 6" id="KW-0472">Membrane</keyword>
<evidence type="ECO:0000256" key="4">
    <source>
        <dbReference type="ARBA" id="ARBA00022989"/>
    </source>
</evidence>
<accession>A0ABY1PI84</accession>
<feature type="transmembrane region" description="Helical" evidence="6">
    <location>
        <begin position="289"/>
        <end position="308"/>
    </location>
</feature>
<dbReference type="PANTHER" id="PTHR30250">
    <property type="entry name" value="PST FAMILY PREDICTED COLANIC ACID TRANSPORTER"/>
    <property type="match status" value="1"/>
</dbReference>